<feature type="transmembrane region" description="Helical" evidence="1">
    <location>
        <begin position="54"/>
        <end position="81"/>
    </location>
</feature>
<name>A0ABX5YRQ4_9PLAN</name>
<keyword evidence="3" id="KW-1185">Reference proteome</keyword>
<sequence length="122" mass="12816">MSPPSSDSDNLNPALIAFGNVIWAVIVCAAINVLCGWGVDSVNHWTGNPPVTKAPTWIGTMIVSSQTGWPILALAVLCGLFGRDMSGLTPVLIGTYFLGLIDPIAALAVGSILILIQRNEDE</sequence>
<keyword evidence="1" id="KW-0812">Transmembrane</keyword>
<evidence type="ECO:0000256" key="1">
    <source>
        <dbReference type="SAM" id="Phobius"/>
    </source>
</evidence>
<proteinExistence type="predicted"/>
<dbReference type="Proteomes" id="UP000322887">
    <property type="component" value="Chromosome"/>
</dbReference>
<organism evidence="2 3">
    <name type="scientific">Gimesia maris</name>
    <dbReference type="NCBI Taxonomy" id="122"/>
    <lineage>
        <taxon>Bacteria</taxon>
        <taxon>Pseudomonadati</taxon>
        <taxon>Planctomycetota</taxon>
        <taxon>Planctomycetia</taxon>
        <taxon>Planctomycetales</taxon>
        <taxon>Planctomycetaceae</taxon>
        <taxon>Gimesia</taxon>
    </lineage>
</organism>
<feature type="transmembrane region" description="Helical" evidence="1">
    <location>
        <begin position="12"/>
        <end position="34"/>
    </location>
</feature>
<accession>A0ABX5YRQ4</accession>
<keyword evidence="1" id="KW-1133">Transmembrane helix</keyword>
<keyword evidence="1" id="KW-0472">Membrane</keyword>
<dbReference type="EMBL" id="CP042910">
    <property type="protein sequence ID" value="QEG18248.1"/>
    <property type="molecule type" value="Genomic_DNA"/>
</dbReference>
<evidence type="ECO:0000313" key="3">
    <source>
        <dbReference type="Proteomes" id="UP000322887"/>
    </source>
</evidence>
<feature type="transmembrane region" description="Helical" evidence="1">
    <location>
        <begin position="93"/>
        <end position="116"/>
    </location>
</feature>
<gene>
    <name evidence="2" type="ORF">GmarT_41340</name>
</gene>
<reference evidence="2 3" key="1">
    <citation type="submission" date="2019-08" db="EMBL/GenBank/DDBJ databases">
        <title>Deep-cultivation of Planctomycetes and their phenomic and genomic characterization uncovers novel biology.</title>
        <authorList>
            <person name="Wiegand S."/>
            <person name="Jogler M."/>
            <person name="Boedeker C."/>
            <person name="Pinto D."/>
            <person name="Vollmers J."/>
            <person name="Rivas-Marin E."/>
            <person name="Kohn T."/>
            <person name="Peeters S.H."/>
            <person name="Heuer A."/>
            <person name="Rast P."/>
            <person name="Oberbeckmann S."/>
            <person name="Bunk B."/>
            <person name="Jeske O."/>
            <person name="Meyerdierks A."/>
            <person name="Storesund J.E."/>
            <person name="Kallscheuer N."/>
            <person name="Luecker S."/>
            <person name="Lage O.M."/>
            <person name="Pohl T."/>
            <person name="Merkel B.J."/>
            <person name="Hornburger P."/>
            <person name="Mueller R.-W."/>
            <person name="Bruemmer F."/>
            <person name="Labrenz M."/>
            <person name="Spormann A.M."/>
            <person name="Op den Camp H."/>
            <person name="Overmann J."/>
            <person name="Amann R."/>
            <person name="Jetten M.S.M."/>
            <person name="Mascher T."/>
            <person name="Medema M.H."/>
            <person name="Devos D.P."/>
            <person name="Kaster A.-K."/>
            <person name="Ovreas L."/>
            <person name="Rohde M."/>
            <person name="Galperin M.Y."/>
            <person name="Jogler C."/>
        </authorList>
    </citation>
    <scope>NUCLEOTIDE SEQUENCE [LARGE SCALE GENOMIC DNA]</scope>
    <source>
        <strain evidence="2 3">DSM 8797</strain>
    </source>
</reference>
<evidence type="ECO:0000313" key="2">
    <source>
        <dbReference type="EMBL" id="QEG18248.1"/>
    </source>
</evidence>
<protein>
    <submittedName>
        <fullName evidence="2">Uncharacterized protein</fullName>
    </submittedName>
</protein>